<evidence type="ECO:0000313" key="3">
    <source>
        <dbReference type="Proteomes" id="UP000018433"/>
    </source>
</evidence>
<dbReference type="RefSeq" id="WP_004947381.1">
    <property type="nucleotide sequence ID" value="NZ_KB849643.1"/>
</dbReference>
<proteinExistence type="predicted"/>
<name>A0ABN0JWM8_9GAMM</name>
<feature type="compositionally biased region" description="Low complexity" evidence="1">
    <location>
        <begin position="32"/>
        <end position="77"/>
    </location>
</feature>
<comment type="caution">
    <text evidence="2">The sequence shown here is derived from an EMBL/GenBank/DDBJ whole genome shotgun (WGS) entry which is preliminary data.</text>
</comment>
<evidence type="ECO:0000313" key="2">
    <source>
        <dbReference type="EMBL" id="ENV59902.1"/>
    </source>
</evidence>
<sequence>MKILTLAWVFIFQVVFLTNADARGGGRGGSGKSYSSLSHSGYSSKGKSRSSSSRSNSGPGYASGSSDSCPCSGSNDCIGPRGGIYCYTSGGNKRYR</sequence>
<evidence type="ECO:0000256" key="1">
    <source>
        <dbReference type="SAM" id="MobiDB-lite"/>
    </source>
</evidence>
<dbReference type="EMBL" id="APPV01000011">
    <property type="protein sequence ID" value="ENV59902.1"/>
    <property type="molecule type" value="Genomic_DNA"/>
</dbReference>
<gene>
    <name evidence="2" type="ORF">F950_02456</name>
</gene>
<reference evidence="2 3" key="1">
    <citation type="submission" date="2013-02" db="EMBL/GenBank/DDBJ databases">
        <title>The Genome Sequence of Acinetobacter soli NIPH 2899.</title>
        <authorList>
            <consortium name="The Broad Institute Genome Sequencing Platform"/>
            <consortium name="The Broad Institute Genome Sequencing Center for Infectious Disease"/>
            <person name="Cerqueira G."/>
            <person name="Feldgarden M."/>
            <person name="Courvalin P."/>
            <person name="Perichon B."/>
            <person name="Grillot-Courvalin C."/>
            <person name="Clermont D."/>
            <person name="Rocha E."/>
            <person name="Yoon E.-J."/>
            <person name="Nemec A."/>
            <person name="Walker B."/>
            <person name="Young S.K."/>
            <person name="Zeng Q."/>
            <person name="Gargeya S."/>
            <person name="Fitzgerald M."/>
            <person name="Haas B."/>
            <person name="Abouelleil A."/>
            <person name="Alvarado L."/>
            <person name="Arachchi H.M."/>
            <person name="Berlin A.M."/>
            <person name="Chapman S.B."/>
            <person name="Dewar J."/>
            <person name="Goldberg J."/>
            <person name="Griggs A."/>
            <person name="Gujja S."/>
            <person name="Hansen M."/>
            <person name="Howarth C."/>
            <person name="Imamovic A."/>
            <person name="Larimer J."/>
            <person name="McCowan C."/>
            <person name="Murphy C."/>
            <person name="Neiman D."/>
            <person name="Pearson M."/>
            <person name="Priest M."/>
            <person name="Roberts A."/>
            <person name="Saif S."/>
            <person name="Shea T."/>
            <person name="Sisk P."/>
            <person name="Sykes S."/>
            <person name="Wortman J."/>
            <person name="Nusbaum C."/>
            <person name="Birren B."/>
        </authorList>
    </citation>
    <scope>NUCLEOTIDE SEQUENCE [LARGE SCALE GENOMIC DNA]</scope>
    <source>
        <strain evidence="2 3">NIPH 2899</strain>
    </source>
</reference>
<protein>
    <submittedName>
        <fullName evidence="2">Uncharacterized protein</fullName>
    </submittedName>
</protein>
<dbReference type="Proteomes" id="UP000018433">
    <property type="component" value="Unassembled WGS sequence"/>
</dbReference>
<organism evidence="2 3">
    <name type="scientific">Acinetobacter soli NIPH 2899</name>
    <dbReference type="NCBI Taxonomy" id="1217677"/>
    <lineage>
        <taxon>Bacteria</taxon>
        <taxon>Pseudomonadati</taxon>
        <taxon>Pseudomonadota</taxon>
        <taxon>Gammaproteobacteria</taxon>
        <taxon>Moraxellales</taxon>
        <taxon>Moraxellaceae</taxon>
        <taxon>Acinetobacter</taxon>
    </lineage>
</organism>
<feature type="region of interest" description="Disordered" evidence="1">
    <location>
        <begin position="21"/>
        <end position="96"/>
    </location>
</feature>
<accession>A0ABN0JWM8</accession>
<keyword evidence="3" id="KW-1185">Reference proteome</keyword>